<feature type="binding site" evidence="2">
    <location>
        <position position="55"/>
    </location>
    <ligand>
        <name>NADPH</name>
        <dbReference type="ChEBI" id="CHEBI:57783"/>
    </ligand>
</feature>
<dbReference type="Gene3D" id="1.10.3730.10">
    <property type="entry name" value="ProC C-terminal domain-like"/>
    <property type="match status" value="1"/>
</dbReference>
<reference evidence="5 6" key="1">
    <citation type="submission" date="2019-09" db="EMBL/GenBank/DDBJ databases">
        <authorList>
            <person name="Depoorter E."/>
        </authorList>
    </citation>
    <scope>NUCLEOTIDE SEQUENCE [LARGE SCALE GENOMIC DNA]</scope>
    <source>
        <strain evidence="5">R-15945</strain>
    </source>
</reference>
<dbReference type="GO" id="GO:0055129">
    <property type="term" value="P:L-proline biosynthetic process"/>
    <property type="evidence" value="ECO:0007669"/>
    <property type="project" value="TreeGrafter"/>
</dbReference>
<evidence type="ECO:0000259" key="3">
    <source>
        <dbReference type="Pfam" id="PF03807"/>
    </source>
</evidence>
<dbReference type="PANTHER" id="PTHR11645:SF13">
    <property type="entry name" value="PYRROLINE-5-CARBOXYLATE REDUCTASE CATALYTIC N-TERMINAL DOMAIN-CONTAINING PROTEIN"/>
    <property type="match status" value="1"/>
</dbReference>
<dbReference type="GO" id="GO:0004735">
    <property type="term" value="F:pyrroline-5-carboxylate reductase activity"/>
    <property type="evidence" value="ECO:0007669"/>
    <property type="project" value="InterPro"/>
</dbReference>
<dbReference type="EMBL" id="CABVPU010000031">
    <property type="protein sequence ID" value="VWC25180.1"/>
    <property type="molecule type" value="Genomic_DNA"/>
</dbReference>
<dbReference type="InterPro" id="IPR028939">
    <property type="entry name" value="P5C_Rdtase_cat_N"/>
</dbReference>
<dbReference type="RefSeq" id="WP_174972365.1">
    <property type="nucleotide sequence ID" value="NZ_CABVPU010000031.1"/>
</dbReference>
<protein>
    <submittedName>
        <fullName evidence="5">Pyrroline-5-carboxylate reductase</fullName>
    </submittedName>
</protein>
<dbReference type="SUPFAM" id="SSF48179">
    <property type="entry name" value="6-phosphogluconate dehydrogenase C-terminal domain-like"/>
    <property type="match status" value="1"/>
</dbReference>
<dbReference type="SUPFAM" id="SSF51735">
    <property type="entry name" value="NAD(P)-binding Rossmann-fold domains"/>
    <property type="match status" value="1"/>
</dbReference>
<gene>
    <name evidence="5" type="ORF">BLA15945_06126</name>
</gene>
<comment type="similarity">
    <text evidence="1">Belongs to the pyrroline-5-carboxylate reductase family.</text>
</comment>
<dbReference type="InterPro" id="IPR000304">
    <property type="entry name" value="Pyrroline-COOH_reductase"/>
</dbReference>
<dbReference type="Pfam" id="PF03807">
    <property type="entry name" value="F420_oxidored"/>
    <property type="match status" value="1"/>
</dbReference>
<evidence type="ECO:0000313" key="6">
    <source>
        <dbReference type="Proteomes" id="UP000494174"/>
    </source>
</evidence>
<proteinExistence type="inferred from homology"/>
<dbReference type="Pfam" id="PF14748">
    <property type="entry name" value="P5CR_dimer"/>
    <property type="match status" value="1"/>
</dbReference>
<feature type="binding site" evidence="2">
    <location>
        <begin position="68"/>
        <end position="71"/>
    </location>
    <ligand>
        <name>NADP(+)</name>
        <dbReference type="ChEBI" id="CHEBI:58349"/>
    </ligand>
</feature>
<sequence>MNLGFVGTGVITKAIVTGLIRSGFPFDRIALSPRNAETAAELAVLDARIQVSESNQAVLDASDVVCIAVVPQIVDDVLRALRFEARHHVVTFVPGASIETLSRLVHPASRLARAIPLPAVADLKGSTAIYPPDAIARALFSGLGEAVEVESEEQFDAVHAVTATMASFYAVLEHQATWLTQQGLRYDAARAFLSGYCVGLAHDTTRTGRSFAEMIDHCMTPGGLNEQLHAELTERGAYRYYGEALDRILARVEGRA</sequence>
<dbReference type="PIRSF" id="PIRSF000193">
    <property type="entry name" value="Pyrrol-5-carb_rd"/>
    <property type="match status" value="1"/>
</dbReference>
<organism evidence="5 6">
    <name type="scientific">Burkholderia lata (strain ATCC 17760 / DSM 23089 / LMG 22485 / NCIMB 9086 / R18194 / 383)</name>
    <dbReference type="NCBI Taxonomy" id="482957"/>
    <lineage>
        <taxon>Bacteria</taxon>
        <taxon>Pseudomonadati</taxon>
        <taxon>Pseudomonadota</taxon>
        <taxon>Betaproteobacteria</taxon>
        <taxon>Burkholderiales</taxon>
        <taxon>Burkholderiaceae</taxon>
        <taxon>Burkholderia</taxon>
        <taxon>Burkholderia cepacia complex</taxon>
    </lineage>
</organism>
<feature type="domain" description="Pyrroline-5-carboxylate reductase catalytic N-terminal" evidence="3">
    <location>
        <begin position="3"/>
        <end position="90"/>
    </location>
</feature>
<dbReference type="PANTHER" id="PTHR11645">
    <property type="entry name" value="PYRROLINE-5-CARBOXYLATE REDUCTASE"/>
    <property type="match status" value="1"/>
</dbReference>
<dbReference type="InterPro" id="IPR029036">
    <property type="entry name" value="P5CR_dimer"/>
</dbReference>
<feature type="domain" description="Pyrroline-5-carboxylate reductase dimerisation" evidence="4">
    <location>
        <begin position="152"/>
        <end position="251"/>
    </location>
</feature>
<dbReference type="InterPro" id="IPR036291">
    <property type="entry name" value="NAD(P)-bd_dom_sf"/>
</dbReference>
<keyword evidence="2" id="KW-0521">NADP</keyword>
<evidence type="ECO:0000256" key="1">
    <source>
        <dbReference type="ARBA" id="ARBA00005525"/>
    </source>
</evidence>
<dbReference type="Proteomes" id="UP000494174">
    <property type="component" value="Unassembled WGS sequence"/>
</dbReference>
<dbReference type="AlphaFoldDB" id="A0A6P2QRZ0"/>
<evidence type="ECO:0000259" key="4">
    <source>
        <dbReference type="Pfam" id="PF14748"/>
    </source>
</evidence>
<evidence type="ECO:0000256" key="2">
    <source>
        <dbReference type="PIRSR" id="PIRSR000193-1"/>
    </source>
</evidence>
<accession>A0A6P2QRZ0</accession>
<dbReference type="InterPro" id="IPR008927">
    <property type="entry name" value="6-PGluconate_DH-like_C_sf"/>
</dbReference>
<dbReference type="Gene3D" id="3.40.50.720">
    <property type="entry name" value="NAD(P)-binding Rossmann-like Domain"/>
    <property type="match status" value="1"/>
</dbReference>
<dbReference type="NCBIfam" id="NF005063">
    <property type="entry name" value="PRK06476.1"/>
    <property type="match status" value="1"/>
</dbReference>
<name>A0A6P2QRZ0_BURL3</name>
<evidence type="ECO:0000313" key="5">
    <source>
        <dbReference type="EMBL" id="VWC25180.1"/>
    </source>
</evidence>